<accession>A0A915IVP9</accession>
<dbReference type="Proteomes" id="UP000887565">
    <property type="component" value="Unplaced"/>
</dbReference>
<evidence type="ECO:0000313" key="4">
    <source>
        <dbReference type="WBParaSite" id="nRc.2.0.1.t17876-RA"/>
    </source>
</evidence>
<proteinExistence type="predicted"/>
<keyword evidence="2" id="KW-0812">Transmembrane</keyword>
<feature type="transmembrane region" description="Helical" evidence="2">
    <location>
        <begin position="29"/>
        <end position="49"/>
    </location>
</feature>
<keyword evidence="3" id="KW-1185">Reference proteome</keyword>
<feature type="transmembrane region" description="Helical" evidence="2">
    <location>
        <begin position="95"/>
        <end position="115"/>
    </location>
</feature>
<feature type="region of interest" description="Disordered" evidence="1">
    <location>
        <begin position="144"/>
        <end position="183"/>
    </location>
</feature>
<evidence type="ECO:0000256" key="2">
    <source>
        <dbReference type="SAM" id="Phobius"/>
    </source>
</evidence>
<keyword evidence="2" id="KW-0472">Membrane</keyword>
<keyword evidence="2" id="KW-1133">Transmembrane helix</keyword>
<name>A0A915IVP9_ROMCU</name>
<sequence>MPEVFLSTAGNRIKKASRLKAMESDKPEISVGIQLVLIVVVLVIANSLGHLDFIFEDTIYIYLYLTGNVVLAETQTVLVGVLGDLRLSSSLLVSVHIASGMIFEFVNFCSINEIWNSEISRPRKKYYSNAEDQALNVLVFEKKQKRKEDRERKEKGEKNGEEEEKKEYKDRQMEKGMRTEIRI</sequence>
<evidence type="ECO:0000256" key="1">
    <source>
        <dbReference type="SAM" id="MobiDB-lite"/>
    </source>
</evidence>
<organism evidence="3 4">
    <name type="scientific">Romanomermis culicivorax</name>
    <name type="common">Nematode worm</name>
    <dbReference type="NCBI Taxonomy" id="13658"/>
    <lineage>
        <taxon>Eukaryota</taxon>
        <taxon>Metazoa</taxon>
        <taxon>Ecdysozoa</taxon>
        <taxon>Nematoda</taxon>
        <taxon>Enoplea</taxon>
        <taxon>Dorylaimia</taxon>
        <taxon>Mermithida</taxon>
        <taxon>Mermithoidea</taxon>
        <taxon>Mermithidae</taxon>
        <taxon>Romanomermis</taxon>
    </lineage>
</organism>
<dbReference type="AlphaFoldDB" id="A0A915IVP9"/>
<dbReference type="WBParaSite" id="nRc.2.0.1.t17876-RA">
    <property type="protein sequence ID" value="nRc.2.0.1.t17876-RA"/>
    <property type="gene ID" value="nRc.2.0.1.g17876"/>
</dbReference>
<evidence type="ECO:0000313" key="3">
    <source>
        <dbReference type="Proteomes" id="UP000887565"/>
    </source>
</evidence>
<feature type="transmembrane region" description="Helical" evidence="2">
    <location>
        <begin position="61"/>
        <end position="83"/>
    </location>
</feature>
<reference evidence="4" key="1">
    <citation type="submission" date="2022-11" db="UniProtKB">
        <authorList>
            <consortium name="WormBaseParasite"/>
        </authorList>
    </citation>
    <scope>IDENTIFICATION</scope>
</reference>
<protein>
    <submittedName>
        <fullName evidence="4">Uncharacterized protein</fullName>
    </submittedName>
</protein>